<feature type="region of interest" description="Disordered" evidence="2">
    <location>
        <begin position="1030"/>
        <end position="1082"/>
    </location>
</feature>
<dbReference type="GO" id="GO:0005634">
    <property type="term" value="C:nucleus"/>
    <property type="evidence" value="ECO:0007669"/>
    <property type="project" value="TreeGrafter"/>
</dbReference>
<dbReference type="CDD" id="cd18672">
    <property type="entry name" value="PIN_FAM120B-like"/>
    <property type="match status" value="1"/>
</dbReference>
<evidence type="ECO:0000313" key="4">
    <source>
        <dbReference type="Proteomes" id="UP001292094"/>
    </source>
</evidence>
<feature type="compositionally biased region" description="Basic and acidic residues" evidence="2">
    <location>
        <begin position="508"/>
        <end position="520"/>
    </location>
</feature>
<feature type="compositionally biased region" description="Basic and acidic residues" evidence="2">
    <location>
        <begin position="352"/>
        <end position="366"/>
    </location>
</feature>
<accession>A0AAE1QLN7</accession>
<comment type="similarity">
    <text evidence="1">Belongs to the constitutive coactivator of PPAR-gamma family.</text>
</comment>
<feature type="region of interest" description="Disordered" evidence="2">
    <location>
        <begin position="478"/>
        <end position="552"/>
    </location>
</feature>
<proteinExistence type="inferred from homology"/>
<feature type="region of interest" description="Disordered" evidence="2">
    <location>
        <begin position="334"/>
        <end position="380"/>
    </location>
</feature>
<feature type="compositionally biased region" description="Gly residues" evidence="2">
    <location>
        <begin position="1045"/>
        <end position="1068"/>
    </location>
</feature>
<feature type="compositionally biased region" description="Low complexity" evidence="2">
    <location>
        <begin position="578"/>
        <end position="598"/>
    </location>
</feature>
<dbReference type="EMBL" id="JAWZYT010000059">
    <property type="protein sequence ID" value="KAK4328780.1"/>
    <property type="molecule type" value="Genomic_DNA"/>
</dbReference>
<gene>
    <name evidence="3" type="ORF">Pmani_000839</name>
</gene>
<feature type="compositionally biased region" description="Polar residues" evidence="2">
    <location>
        <begin position="1145"/>
        <end position="1170"/>
    </location>
</feature>
<dbReference type="InterPro" id="IPR026784">
    <property type="entry name" value="Coact_PPARg"/>
</dbReference>
<dbReference type="Gene3D" id="3.40.50.1010">
    <property type="entry name" value="5'-nuclease"/>
    <property type="match status" value="1"/>
</dbReference>
<evidence type="ECO:0000256" key="2">
    <source>
        <dbReference type="SAM" id="MobiDB-lite"/>
    </source>
</evidence>
<feature type="region of interest" description="Disordered" evidence="2">
    <location>
        <begin position="1123"/>
        <end position="1170"/>
    </location>
</feature>
<dbReference type="PANTHER" id="PTHR15976">
    <property type="entry name" value="CONSTITUTIVE COACTIVATOR OF PEROXISOME PROLIFERATOR-ACTIVATED RECEPTOR GAMMA"/>
    <property type="match status" value="1"/>
</dbReference>
<dbReference type="Proteomes" id="UP001292094">
    <property type="component" value="Unassembled WGS sequence"/>
</dbReference>
<dbReference type="InterPro" id="IPR029060">
    <property type="entry name" value="PIN-like_dom_sf"/>
</dbReference>
<dbReference type="FunFam" id="3.40.50.1010:FF:000009">
    <property type="entry name" value="Constitutive coactivator of PPAR-gamma-like protein 1"/>
    <property type="match status" value="1"/>
</dbReference>
<feature type="region of interest" description="Disordered" evidence="2">
    <location>
        <begin position="578"/>
        <end position="600"/>
    </location>
</feature>
<feature type="compositionally biased region" description="Acidic residues" evidence="2">
    <location>
        <begin position="482"/>
        <end position="507"/>
    </location>
</feature>
<evidence type="ECO:0000313" key="3">
    <source>
        <dbReference type="EMBL" id="KAK4328780.1"/>
    </source>
</evidence>
<reference evidence="3" key="1">
    <citation type="submission" date="2023-11" db="EMBL/GenBank/DDBJ databases">
        <title>Genome assemblies of two species of porcelain crab, Petrolisthes cinctipes and Petrolisthes manimaculis (Anomura: Porcellanidae).</title>
        <authorList>
            <person name="Angst P."/>
        </authorList>
    </citation>
    <scope>NUCLEOTIDE SEQUENCE</scope>
    <source>
        <strain evidence="3">PB745_02</strain>
        <tissue evidence="3">Gill</tissue>
    </source>
</reference>
<dbReference type="SUPFAM" id="SSF88723">
    <property type="entry name" value="PIN domain-like"/>
    <property type="match status" value="1"/>
</dbReference>
<feature type="region of interest" description="Disordered" evidence="2">
    <location>
        <begin position="614"/>
        <end position="645"/>
    </location>
</feature>
<feature type="compositionally biased region" description="Gly residues" evidence="2">
    <location>
        <begin position="417"/>
        <end position="427"/>
    </location>
</feature>
<organism evidence="3 4">
    <name type="scientific">Petrolisthes manimaculis</name>
    <dbReference type="NCBI Taxonomy" id="1843537"/>
    <lineage>
        <taxon>Eukaryota</taxon>
        <taxon>Metazoa</taxon>
        <taxon>Ecdysozoa</taxon>
        <taxon>Arthropoda</taxon>
        <taxon>Crustacea</taxon>
        <taxon>Multicrustacea</taxon>
        <taxon>Malacostraca</taxon>
        <taxon>Eumalacostraca</taxon>
        <taxon>Eucarida</taxon>
        <taxon>Decapoda</taxon>
        <taxon>Pleocyemata</taxon>
        <taxon>Anomura</taxon>
        <taxon>Galatheoidea</taxon>
        <taxon>Porcellanidae</taxon>
        <taxon>Petrolisthes</taxon>
    </lineage>
</organism>
<sequence>MVIQDLQRFLESQVPGACVPVDLLKIAKSVGVRRGNQRGMPRGGYGPAPLTLVVDGEYCLDRLYGGFFSDWVCGGQWNRMVQFLAVLMQTVQNNNIELAVFFNGALEQQRLSEWARRETALRKNVNSVLKHVTVKGTPPPKVWWVAPVGLRTCLRMALRHLNIQVLCTMDDHHQEVIAFCRENNYHGLMAEDAEYIIFDPPRYFSSHQLKLTYKGSLETKEFILDEVARGLGLQRNYFCLLAALLGNYLLTEADLKDFYTSLIPGYDKQQTAQEDLIRAVVKFIVNRCDVNNLVTIGAQVFGSISDPRVAKFKESVQYFLNGTKDGFLRYKPFASGRRDGTRHSPHQYSMPHRSDSHHMKHSEGLARNDNTARSTGGGGNALGVGLSLPVLAVVPERENGDYTTEGNRGNGLMTPEEGGGGGGGGFGLVAPPQIVIEVTGPGSPPQSSSRGGSGSGSLSPDAAQLEQALESRLGGFTIVVTGDDDDDDGGGGEADDEANEDDDDDDDNERRSNREKENRGGRKSSKGGGGEELEDEDERQRRGGGGDLTVTGAVELDDHDHDSGILCGGCLGSTASGSPGASLLLSSSSSSSNSSAASPYRLTPDVSWAAQVYRSNQTSQSSSPIDSGCVRDESGPQVDPNPLPLPPVPHEVMRTASERHQKGLMCPWIYQVLTQGEVKFGVCMEDENSRELPNAALFYRAVRQSIYAILYNLHHHTFMARKAKEEGQKGLATEVPEVKIREWVYSRNNPYRTADVVEATPINWAVPTVQRLWFGSVVDDKKRRLRAFLSCMKSDTPLMLHTSHVPQHLLIMATVLRYIMSSPSGPVLRKQELDAFLVTAFSPDLTNAHYLQDLQLPLVTGRGSQLAALFMTGVETALFANDACGAPVPWLMCCPWLFFDGKLFHAKLIRANCARSLVEVCEGEIDLVAKVERCRQAVLEGLRVEFAHPPLPSMTGNNHHHKVGPPPPPPHPMPHHYPGYNHYPGRGRGRGGPMGRAYQGGGGGGRMFSRGGQLQVAGVVVGSWGPNYGSNGGDGRLRGPRHPAYGGGSGREGGSVREGGSGVAGGGRAARSSRGRPTVLAKRRTIKKREVRPAARGRGVTIECPGNSSRTVGVKELLVMPGGGYNKSQEEGQQEGGMDGLAPYTPTTNGSHNSSGLKSPDSGVNVSILE</sequence>
<comment type="caution">
    <text evidence="3">The sequence shown here is derived from an EMBL/GenBank/DDBJ whole genome shotgun (WGS) entry which is preliminary data.</text>
</comment>
<dbReference type="PANTHER" id="PTHR15976:SF16">
    <property type="entry name" value="ASTEROID DOMAIN-CONTAINING PROTEIN"/>
    <property type="match status" value="1"/>
</dbReference>
<name>A0AAE1QLN7_9EUCA</name>
<evidence type="ECO:0008006" key="5">
    <source>
        <dbReference type="Google" id="ProtNLM"/>
    </source>
</evidence>
<feature type="region of interest" description="Disordered" evidence="2">
    <location>
        <begin position="399"/>
        <end position="463"/>
    </location>
</feature>
<evidence type="ECO:0000256" key="1">
    <source>
        <dbReference type="ARBA" id="ARBA00009495"/>
    </source>
</evidence>
<feature type="compositionally biased region" description="Polar residues" evidence="2">
    <location>
        <begin position="614"/>
        <end position="625"/>
    </location>
</feature>
<protein>
    <recommendedName>
        <fullName evidence="5">Constitutive coactivator of PPAR-gamma-like protein 1</fullName>
    </recommendedName>
</protein>
<feature type="compositionally biased region" description="Low complexity" evidence="2">
    <location>
        <begin position="445"/>
        <end position="460"/>
    </location>
</feature>
<keyword evidence="4" id="KW-1185">Reference proteome</keyword>
<dbReference type="AlphaFoldDB" id="A0AAE1QLN7"/>